<feature type="topological domain" description="Periplasmic" evidence="7">
    <location>
        <begin position="1"/>
        <end position="6"/>
    </location>
</feature>
<dbReference type="PROSITE" id="PS50076">
    <property type="entry name" value="DNAJ_2"/>
    <property type="match status" value="1"/>
</dbReference>
<dbReference type="OrthoDB" id="9782583at2"/>
<dbReference type="SMART" id="SM00271">
    <property type="entry name" value="DnaJ"/>
    <property type="match status" value="1"/>
</dbReference>
<keyword evidence="2 7" id="KW-0997">Cell inner membrane</keyword>
<dbReference type="InterPro" id="IPR036869">
    <property type="entry name" value="J_dom_sf"/>
</dbReference>
<evidence type="ECO:0000256" key="2">
    <source>
        <dbReference type="ARBA" id="ARBA00022519"/>
    </source>
</evidence>
<comment type="function">
    <text evidence="7">Regulatory DnaK co-chaperone. Direct interaction between DnaK and DjlA is needed for the induction of the wcaABCDE operon, involved in the synthesis of a colanic acid polysaccharide capsule, possibly through activation of the RcsB/RcsC phosphotransfer signaling pathway. The colanic acid capsule may help the bacterium survive conditions outside the host.</text>
</comment>
<dbReference type="AlphaFoldDB" id="A0A1Q9GS37"/>
<dbReference type="InterPro" id="IPR029024">
    <property type="entry name" value="TerB-like"/>
</dbReference>
<evidence type="ECO:0000256" key="4">
    <source>
        <dbReference type="ARBA" id="ARBA00022989"/>
    </source>
</evidence>
<dbReference type="PRINTS" id="PR00625">
    <property type="entry name" value="JDOMAIN"/>
</dbReference>
<comment type="caution">
    <text evidence="10">The sequence shown here is derived from an EMBL/GenBank/DDBJ whole genome shotgun (WGS) entry which is preliminary data.</text>
</comment>
<dbReference type="SUPFAM" id="SSF46565">
    <property type="entry name" value="Chaperone J-domain"/>
    <property type="match status" value="1"/>
</dbReference>
<comment type="subcellular location">
    <subcellularLocation>
        <location evidence="7">Cell inner membrane</location>
        <topology evidence="7">Single-pass type III membrane protein</topology>
    </subcellularLocation>
</comment>
<keyword evidence="6 7" id="KW-0143">Chaperone</keyword>
<name>A0A1Q9GS37_9GAMM</name>
<feature type="topological domain" description="Cytoplasmic" evidence="7">
    <location>
        <begin position="31"/>
        <end position="281"/>
    </location>
</feature>
<dbReference type="CDD" id="cd06257">
    <property type="entry name" value="DnaJ"/>
    <property type="match status" value="1"/>
</dbReference>
<comment type="subunit">
    <text evidence="7">Homodimer.</text>
</comment>
<evidence type="ECO:0000256" key="6">
    <source>
        <dbReference type="ARBA" id="ARBA00023186"/>
    </source>
</evidence>
<sequence>MQVWGKILGAFFGFLLGGPFGLLLGLFLGHKFDKARSKIYTRGGFGGFGSSQAGSAERQAEFFHAGFAVMGHMAKAKGRVTEDEIRVASAIMDRMSLHGESRRQAQNAFREGKEEDFPLEETLAKVRMSCAGRADLLQFFLELQIQAAFADGSLHSSERQLLYVIARSLGFSERQLEQRLHMQEAAFRFQQGGFNQQYQQQGAFRQAPTKDQLADAYELLGVSESASAQELKRAYRKQMNEHHPDKLAAKGLPPEMMELAKEKTQQLQAAYDLIRKEKGLK</sequence>
<keyword evidence="1 7" id="KW-1003">Cell membrane</keyword>
<accession>A0A1Q9GS37</accession>
<gene>
    <name evidence="7" type="primary">djlA</name>
    <name evidence="10" type="ORF">BIT28_02360</name>
</gene>
<keyword evidence="3 7" id="KW-0812">Transmembrane</keyword>
<feature type="domain" description="J" evidence="9">
    <location>
        <begin position="215"/>
        <end position="281"/>
    </location>
</feature>
<keyword evidence="4 7" id="KW-1133">Transmembrane helix</keyword>
<dbReference type="Proteomes" id="UP000186905">
    <property type="component" value="Unassembled WGS sequence"/>
</dbReference>
<dbReference type="InterPro" id="IPR023749">
    <property type="entry name" value="DjlA"/>
</dbReference>
<evidence type="ECO:0000259" key="9">
    <source>
        <dbReference type="PROSITE" id="PS50076"/>
    </source>
</evidence>
<protein>
    <recommendedName>
        <fullName evidence="7">Co-chaperone protein DjlA</fullName>
    </recommendedName>
</protein>
<dbReference type="STRING" id="1903952.BIT28_02360"/>
<keyword evidence="11" id="KW-1185">Reference proteome</keyword>
<dbReference type="Gene3D" id="1.10.3680.10">
    <property type="entry name" value="TerB-like"/>
    <property type="match status" value="1"/>
</dbReference>
<dbReference type="RefSeq" id="WP_075763526.1">
    <property type="nucleotide sequence ID" value="NZ_MJIL01000065.1"/>
</dbReference>
<dbReference type="InterPro" id="IPR007791">
    <property type="entry name" value="DjlA_N"/>
</dbReference>
<dbReference type="InterPro" id="IPR050817">
    <property type="entry name" value="DjlA_DnaK_co-chaperone"/>
</dbReference>
<dbReference type="CDD" id="cd07316">
    <property type="entry name" value="terB_like_DjlA"/>
    <property type="match status" value="1"/>
</dbReference>
<dbReference type="Pfam" id="PF05099">
    <property type="entry name" value="TerB"/>
    <property type="match status" value="1"/>
</dbReference>
<evidence type="ECO:0000256" key="5">
    <source>
        <dbReference type="ARBA" id="ARBA00023136"/>
    </source>
</evidence>
<dbReference type="Gene3D" id="1.10.287.110">
    <property type="entry name" value="DnaJ domain"/>
    <property type="match status" value="1"/>
</dbReference>
<dbReference type="Pfam" id="PF00226">
    <property type="entry name" value="DnaJ"/>
    <property type="match status" value="1"/>
</dbReference>
<dbReference type="PANTHER" id="PTHR24074">
    <property type="entry name" value="CO-CHAPERONE PROTEIN DJLA"/>
    <property type="match status" value="1"/>
</dbReference>
<dbReference type="NCBIfam" id="NF006948">
    <property type="entry name" value="PRK09430.1"/>
    <property type="match status" value="1"/>
</dbReference>
<evidence type="ECO:0000256" key="8">
    <source>
        <dbReference type="SAM" id="Phobius"/>
    </source>
</evidence>
<keyword evidence="5 7" id="KW-0472">Membrane</keyword>
<evidence type="ECO:0000256" key="3">
    <source>
        <dbReference type="ARBA" id="ARBA00022692"/>
    </source>
</evidence>
<evidence type="ECO:0000313" key="11">
    <source>
        <dbReference type="Proteomes" id="UP000186905"/>
    </source>
</evidence>
<comment type="domain">
    <text evidence="7">The transmembrane domain is a dimerization domain.</text>
</comment>
<evidence type="ECO:0000256" key="1">
    <source>
        <dbReference type="ARBA" id="ARBA00022475"/>
    </source>
</evidence>
<feature type="transmembrane region" description="Helical" evidence="8">
    <location>
        <begin position="6"/>
        <end position="28"/>
    </location>
</feature>
<reference evidence="10 11" key="1">
    <citation type="submission" date="2016-09" db="EMBL/GenBank/DDBJ databases">
        <title>Photobacterium proteolyticum sp. nov. a protease producing bacterium isolated from ocean sediments of Laizhou Bay.</title>
        <authorList>
            <person name="Li Y."/>
        </authorList>
    </citation>
    <scope>NUCLEOTIDE SEQUENCE [LARGE SCALE GENOMIC DNA]</scope>
    <source>
        <strain evidence="10 11">13-12</strain>
    </source>
</reference>
<dbReference type="EMBL" id="MJIL01000065">
    <property type="protein sequence ID" value="OLQ77468.1"/>
    <property type="molecule type" value="Genomic_DNA"/>
</dbReference>
<organism evidence="10 11">
    <name type="scientific">Photobacterium proteolyticum</name>
    <dbReference type="NCBI Taxonomy" id="1903952"/>
    <lineage>
        <taxon>Bacteria</taxon>
        <taxon>Pseudomonadati</taxon>
        <taxon>Pseudomonadota</taxon>
        <taxon>Gammaproteobacteria</taxon>
        <taxon>Vibrionales</taxon>
        <taxon>Vibrionaceae</taxon>
        <taxon>Photobacterium</taxon>
    </lineage>
</organism>
<dbReference type="GO" id="GO:0005886">
    <property type="term" value="C:plasma membrane"/>
    <property type="evidence" value="ECO:0007669"/>
    <property type="project" value="UniProtKB-SubCell"/>
</dbReference>
<dbReference type="HAMAP" id="MF_01153">
    <property type="entry name" value="DjlA"/>
    <property type="match status" value="1"/>
</dbReference>
<proteinExistence type="inferred from homology"/>
<evidence type="ECO:0000256" key="7">
    <source>
        <dbReference type="HAMAP-Rule" id="MF_01153"/>
    </source>
</evidence>
<dbReference type="GO" id="GO:0051087">
    <property type="term" value="F:protein-folding chaperone binding"/>
    <property type="evidence" value="ECO:0007669"/>
    <property type="project" value="InterPro"/>
</dbReference>
<evidence type="ECO:0000313" key="10">
    <source>
        <dbReference type="EMBL" id="OLQ77468.1"/>
    </source>
</evidence>
<dbReference type="InterPro" id="IPR001623">
    <property type="entry name" value="DnaJ_domain"/>
</dbReference>